<dbReference type="InterPro" id="IPR002889">
    <property type="entry name" value="WSC_carb-bd"/>
</dbReference>
<organism evidence="2 3">
    <name type="scientific">Priapulus caudatus</name>
    <name type="common">Priapulid worm</name>
    <dbReference type="NCBI Taxonomy" id="37621"/>
    <lineage>
        <taxon>Eukaryota</taxon>
        <taxon>Metazoa</taxon>
        <taxon>Ecdysozoa</taxon>
        <taxon>Scalidophora</taxon>
        <taxon>Priapulida</taxon>
        <taxon>Priapulimorpha</taxon>
        <taxon>Priapulimorphida</taxon>
        <taxon>Priapulidae</taxon>
        <taxon>Priapulus</taxon>
    </lineage>
</organism>
<dbReference type="PROSITE" id="PS51212">
    <property type="entry name" value="WSC"/>
    <property type="match status" value="1"/>
</dbReference>
<gene>
    <name evidence="3" type="primary">LOC106814696</name>
</gene>
<dbReference type="SMART" id="SM00321">
    <property type="entry name" value="WSC"/>
    <property type="match status" value="1"/>
</dbReference>
<dbReference type="Pfam" id="PF01822">
    <property type="entry name" value="WSC"/>
    <property type="match status" value="1"/>
</dbReference>
<dbReference type="RefSeq" id="XP_014674527.1">
    <property type="nucleotide sequence ID" value="XM_014819041.1"/>
</dbReference>
<proteinExistence type="predicted"/>
<sequence>MIRFDDVSDAMTPTACAAHCTQLQYVFMGLARGKRCKCGMEYGRFGRRPDSDCNMACEGDATVMCGASSINSVYRVYEDDKFSEMKFRNSEIQAGQQLGRIVMATTTEAASVIACGVSCLMSPSCFGFVWIQEGTQSCEIMSATGNLGNYTIPAGGKYYSG</sequence>
<name>A0ABM1EQQ6_PRICU</name>
<reference evidence="3" key="1">
    <citation type="submission" date="2025-08" db="UniProtKB">
        <authorList>
            <consortium name="RefSeq"/>
        </authorList>
    </citation>
    <scope>IDENTIFICATION</scope>
</reference>
<protein>
    <submittedName>
        <fullName evidence="3">Uncharacterized protein LOC106814696</fullName>
    </submittedName>
</protein>
<evidence type="ECO:0000259" key="1">
    <source>
        <dbReference type="PROSITE" id="PS51212"/>
    </source>
</evidence>
<evidence type="ECO:0000313" key="3">
    <source>
        <dbReference type="RefSeq" id="XP_014674527.1"/>
    </source>
</evidence>
<keyword evidence="2" id="KW-1185">Reference proteome</keyword>
<feature type="domain" description="WSC" evidence="1">
    <location>
        <begin position="1"/>
        <end position="77"/>
    </location>
</feature>
<accession>A0ABM1EQQ6</accession>
<evidence type="ECO:0000313" key="2">
    <source>
        <dbReference type="Proteomes" id="UP000695022"/>
    </source>
</evidence>
<dbReference type="GeneID" id="106814696"/>
<dbReference type="Proteomes" id="UP000695022">
    <property type="component" value="Unplaced"/>
</dbReference>